<dbReference type="AlphaFoldDB" id="A0A3B0FPN8"/>
<dbReference type="GO" id="GO:0006313">
    <property type="term" value="P:DNA transposition"/>
    <property type="evidence" value="ECO:0007669"/>
    <property type="project" value="InterPro"/>
</dbReference>
<dbReference type="GO" id="GO:0003677">
    <property type="term" value="F:DNA binding"/>
    <property type="evidence" value="ECO:0007669"/>
    <property type="project" value="InterPro"/>
</dbReference>
<dbReference type="InterPro" id="IPR047650">
    <property type="entry name" value="Transpos_IS110"/>
</dbReference>
<reference evidence="3 4" key="1">
    <citation type="submission" date="2018-10" db="EMBL/GenBank/DDBJ databases">
        <title>Genome-guide identification and characterization of bacteria that degrade polycyclic aromatic hydrocarbons and resist hexavalent chromium simultaneously.</title>
        <authorList>
            <person name="Feng H."/>
        </authorList>
    </citation>
    <scope>NUCLEOTIDE SEQUENCE [LARGE SCALE GENOMIC DNA]</scope>
    <source>
        <strain evidence="3 4">J015</strain>
    </source>
</reference>
<dbReference type="Proteomes" id="UP000273159">
    <property type="component" value="Unassembled WGS sequence"/>
</dbReference>
<evidence type="ECO:0000313" key="3">
    <source>
        <dbReference type="EMBL" id="RKO21869.1"/>
    </source>
</evidence>
<organism evidence="3 4">
    <name type="scientific">Pseudarthrobacter phenanthrenivorans</name>
    <name type="common">Arthrobacter phenanthrenivorans</name>
    <dbReference type="NCBI Taxonomy" id="361575"/>
    <lineage>
        <taxon>Bacteria</taxon>
        <taxon>Bacillati</taxon>
        <taxon>Actinomycetota</taxon>
        <taxon>Actinomycetes</taxon>
        <taxon>Micrococcales</taxon>
        <taxon>Micrococcaceae</taxon>
        <taxon>Pseudarthrobacter</taxon>
    </lineage>
</organism>
<dbReference type="Pfam" id="PF01548">
    <property type="entry name" value="DEDD_Tnp_IS110"/>
    <property type="match status" value="1"/>
</dbReference>
<dbReference type="GO" id="GO:0004803">
    <property type="term" value="F:transposase activity"/>
    <property type="evidence" value="ECO:0007669"/>
    <property type="project" value="InterPro"/>
</dbReference>
<dbReference type="NCBIfam" id="NF033542">
    <property type="entry name" value="transpos_IS110"/>
    <property type="match status" value="1"/>
</dbReference>
<proteinExistence type="predicted"/>
<dbReference type="OMA" id="QFGVGPQ"/>
<evidence type="ECO:0000313" key="4">
    <source>
        <dbReference type="Proteomes" id="UP000273159"/>
    </source>
</evidence>
<dbReference type="PANTHER" id="PTHR33055:SF16">
    <property type="entry name" value="TRANSPOSASE FOR INSERTION SEQUENCE ELEMENT IS1547"/>
    <property type="match status" value="1"/>
</dbReference>
<dbReference type="RefSeq" id="WP_013599791.1">
    <property type="nucleotide sequence ID" value="NZ_RBNH01000015.1"/>
</dbReference>
<comment type="caution">
    <text evidence="3">The sequence shown here is derived from an EMBL/GenBank/DDBJ whole genome shotgun (WGS) entry which is preliminary data.</text>
</comment>
<gene>
    <name evidence="3" type="ORF">D7Z96_15565</name>
</gene>
<feature type="domain" description="Transposase IS110-like N-terminal" evidence="1">
    <location>
        <begin position="19"/>
        <end position="161"/>
    </location>
</feature>
<reference evidence="4" key="2">
    <citation type="submission" date="2018-10" db="EMBL/GenBank/DDBJ databases">
        <authorList>
            <person name="Wang Y."/>
            <person name="Wang J."/>
            <person name="Yang X."/>
            <person name="Wang Z."/>
            <person name="Huang Y."/>
        </authorList>
    </citation>
    <scope>NUCLEOTIDE SEQUENCE [LARGE SCALE GENOMIC DNA]</scope>
    <source>
        <strain evidence="4">J015</strain>
    </source>
</reference>
<protein>
    <submittedName>
        <fullName evidence="3">IS110 family transposase</fullName>
    </submittedName>
</protein>
<evidence type="ECO:0000259" key="1">
    <source>
        <dbReference type="Pfam" id="PF01548"/>
    </source>
</evidence>
<dbReference type="InterPro" id="IPR003346">
    <property type="entry name" value="Transposase_20"/>
</dbReference>
<dbReference type="EMBL" id="RBNH01000015">
    <property type="protein sequence ID" value="RKO21869.1"/>
    <property type="molecule type" value="Genomic_DNA"/>
</dbReference>
<sequence>MTRTPETSEPDQAPTPVFAGVDTHKELHVAAVIDAGETVLGTKSFPTTRTGYRAMLAWIGDFGDLARIGVEGTGSYGAGLTRHLAKAGVMILEVDRPDRSDRRRKGKDDDLDAINAARAALHGRRTSIPKSKDGAVEALRVLRITRAHAVRERRSALQLLRMSIVSAPEVLRDQVRHLTRMQLIRTLAAWRPDVSNATDPITAYRVSMKSLARRYLELTDEITDLDELINPIVQALAPQLLERVGIGIEVAGQFLVTAGDNPERMKSEAAFAMLCGASPLPASSGMTQRHRLNRGGDRQANRALHLAVISRIRLDPRTQTYVAKKTAEGHSKMEIIRCLKRYLAREVYFILNPGHQHIVPNTRQHRNAA</sequence>
<dbReference type="PANTHER" id="PTHR33055">
    <property type="entry name" value="TRANSPOSASE FOR INSERTION SEQUENCE ELEMENT IS1111A"/>
    <property type="match status" value="1"/>
</dbReference>
<dbReference type="Pfam" id="PF02371">
    <property type="entry name" value="Transposase_20"/>
    <property type="match status" value="1"/>
</dbReference>
<accession>A0A3B0FPN8</accession>
<feature type="domain" description="Transposase IS116/IS110/IS902 C-terminal" evidence="2">
    <location>
        <begin position="240"/>
        <end position="322"/>
    </location>
</feature>
<name>A0A3B0FPN8_PSEPS</name>
<dbReference type="InterPro" id="IPR002525">
    <property type="entry name" value="Transp_IS110-like_N"/>
</dbReference>
<evidence type="ECO:0000259" key="2">
    <source>
        <dbReference type="Pfam" id="PF02371"/>
    </source>
</evidence>